<gene>
    <name evidence="4" type="ORF">PPERSA_10756</name>
</gene>
<accession>A0A0V0QDG4</accession>
<protein>
    <submittedName>
        <fullName evidence="4">Uncharacterized protein</fullName>
    </submittedName>
</protein>
<evidence type="ECO:0000256" key="2">
    <source>
        <dbReference type="ARBA" id="ARBA00023242"/>
    </source>
</evidence>
<reference evidence="4 5" key="1">
    <citation type="journal article" date="2015" name="Sci. Rep.">
        <title>Genome of the facultative scuticociliatosis pathogen Pseudocohnilembus persalinus provides insight into its virulence through horizontal gene transfer.</title>
        <authorList>
            <person name="Xiong J."/>
            <person name="Wang G."/>
            <person name="Cheng J."/>
            <person name="Tian M."/>
            <person name="Pan X."/>
            <person name="Warren A."/>
            <person name="Jiang C."/>
            <person name="Yuan D."/>
            <person name="Miao W."/>
        </authorList>
    </citation>
    <scope>NUCLEOTIDE SEQUENCE [LARGE SCALE GENOMIC DNA]</scope>
    <source>
        <strain evidence="4">36N120E</strain>
    </source>
</reference>
<dbReference type="PANTHER" id="PTHR16171">
    <property type="entry name" value="DNA REPAIR PROTEIN COMPLEMENTING XP-G CELLS-RELATED"/>
    <property type="match status" value="1"/>
</dbReference>
<dbReference type="InParanoid" id="A0A0V0QDG4"/>
<dbReference type="OMA" id="HAYNHYF"/>
<dbReference type="EMBL" id="LDAU01000194">
    <property type="protein sequence ID" value="KRX00257.1"/>
    <property type="molecule type" value="Genomic_DNA"/>
</dbReference>
<evidence type="ECO:0000256" key="3">
    <source>
        <dbReference type="SAM" id="MobiDB-lite"/>
    </source>
</evidence>
<dbReference type="Proteomes" id="UP000054937">
    <property type="component" value="Unassembled WGS sequence"/>
</dbReference>
<sequence>MDQLYILQTSQKYILNLQEAAIQKVLNDQKLQENVNHINKNQLDKVLQSQQNLTLENQDTSNVLMDFSNMFKKALKRKKKPVQNRFQQYKNGENKSENLENQENIDIQNKEVDNSENYPKKSQDNEKQVLIAESCPIIENEIPRNLTITQEEMKQRRFLDQRRWFCLSRCQYKRSCGISSLVSVWNYLFSTLGTGDLPPISQEEALIKLGVCKEKDKYFGDIEFGAFTGNSTLIKWFRLLCKIYNVQGRAFIMWKHSGEGKTAAVDQELALEKLKDGLKSENNGFIYHAQDHYFCPMGFELTTQRPMDAYKKMEDINQSEIEPWIFIGEPSKCYPCFHIKKWKDIVKDLTMGNPYYYNIRRPDKGVMERKGKIFQQGGKKFGTTINCLIQFQKVIKIEKKTAFVNQDQAQNQEISQQNQDGLENQILQEKQNN</sequence>
<comment type="caution">
    <text evidence="4">The sequence shown here is derived from an EMBL/GenBank/DDBJ whole genome shotgun (WGS) entry which is preliminary data.</text>
</comment>
<proteinExistence type="predicted"/>
<feature type="compositionally biased region" description="Basic and acidic residues" evidence="3">
    <location>
        <begin position="108"/>
        <end position="126"/>
    </location>
</feature>
<dbReference type="AlphaFoldDB" id="A0A0V0QDG4"/>
<organism evidence="4 5">
    <name type="scientific">Pseudocohnilembus persalinus</name>
    <name type="common">Ciliate</name>
    <dbReference type="NCBI Taxonomy" id="266149"/>
    <lineage>
        <taxon>Eukaryota</taxon>
        <taxon>Sar</taxon>
        <taxon>Alveolata</taxon>
        <taxon>Ciliophora</taxon>
        <taxon>Intramacronucleata</taxon>
        <taxon>Oligohymenophorea</taxon>
        <taxon>Scuticociliatia</taxon>
        <taxon>Philasterida</taxon>
        <taxon>Pseudocohnilembidae</taxon>
        <taxon>Pseudocohnilembus</taxon>
    </lineage>
</organism>
<evidence type="ECO:0000313" key="5">
    <source>
        <dbReference type="Proteomes" id="UP000054937"/>
    </source>
</evidence>
<keyword evidence="2" id="KW-0539">Nucleus</keyword>
<evidence type="ECO:0000313" key="4">
    <source>
        <dbReference type="EMBL" id="KRX00257.1"/>
    </source>
</evidence>
<dbReference type="GO" id="GO:0005634">
    <property type="term" value="C:nucleus"/>
    <property type="evidence" value="ECO:0007669"/>
    <property type="project" value="UniProtKB-SubCell"/>
</dbReference>
<name>A0A0V0QDG4_PSEPJ</name>
<feature type="region of interest" description="Disordered" evidence="3">
    <location>
        <begin position="79"/>
        <end position="126"/>
    </location>
</feature>
<comment type="subcellular location">
    <subcellularLocation>
        <location evidence="1">Nucleus</location>
    </subcellularLocation>
</comment>
<keyword evidence="5" id="KW-1185">Reference proteome</keyword>
<evidence type="ECO:0000256" key="1">
    <source>
        <dbReference type="ARBA" id="ARBA00004123"/>
    </source>
</evidence>
<dbReference type="OrthoDB" id="31113at2759"/>